<evidence type="ECO:0000313" key="4">
    <source>
        <dbReference type="EMBL" id="TNJ60484.1"/>
    </source>
</evidence>
<feature type="signal peptide" evidence="2">
    <location>
        <begin position="1"/>
        <end position="27"/>
    </location>
</feature>
<dbReference type="PANTHER" id="PTHR43308">
    <property type="entry name" value="OUTER MEMBRANE PROTEIN ALPHA-RELATED"/>
    <property type="match status" value="1"/>
</dbReference>
<organism evidence="4 5">
    <name type="scientific">Paenibacillus hemerocallicola</name>
    <dbReference type="NCBI Taxonomy" id="1172614"/>
    <lineage>
        <taxon>Bacteria</taxon>
        <taxon>Bacillati</taxon>
        <taxon>Bacillota</taxon>
        <taxon>Bacilli</taxon>
        <taxon>Bacillales</taxon>
        <taxon>Paenibacillaceae</taxon>
        <taxon>Paenibacillus</taxon>
    </lineage>
</organism>
<dbReference type="InterPro" id="IPR001119">
    <property type="entry name" value="SLH_dom"/>
</dbReference>
<evidence type="ECO:0000256" key="1">
    <source>
        <dbReference type="SAM" id="MobiDB-lite"/>
    </source>
</evidence>
<feature type="compositionally biased region" description="Low complexity" evidence="1">
    <location>
        <begin position="43"/>
        <end position="61"/>
    </location>
</feature>
<dbReference type="PROSITE" id="PS51272">
    <property type="entry name" value="SLH"/>
    <property type="match status" value="2"/>
</dbReference>
<dbReference type="OrthoDB" id="5845122at2"/>
<keyword evidence="2" id="KW-0732">Signal</keyword>
<reference evidence="4 5" key="1">
    <citation type="submission" date="2019-05" db="EMBL/GenBank/DDBJ databases">
        <title>We sequenced the genome of Paenibacillus hemerocallicola KCTC 33185 for further insight into its adaptation and study the phylogeny of Paenibacillus.</title>
        <authorList>
            <person name="Narsing Rao M.P."/>
        </authorList>
    </citation>
    <scope>NUCLEOTIDE SEQUENCE [LARGE SCALE GENOMIC DNA]</scope>
    <source>
        <strain evidence="4 5">KCTC 33185</strain>
    </source>
</reference>
<protein>
    <submittedName>
        <fullName evidence="4">S-layer homology domain-containing protein</fullName>
    </submittedName>
</protein>
<evidence type="ECO:0000256" key="2">
    <source>
        <dbReference type="SAM" id="SignalP"/>
    </source>
</evidence>
<dbReference type="RefSeq" id="WP_139607051.1">
    <property type="nucleotide sequence ID" value="NZ_VDCQ01000083.1"/>
</dbReference>
<dbReference type="InterPro" id="IPR051465">
    <property type="entry name" value="Cell_Envelope_Struct_Comp"/>
</dbReference>
<gene>
    <name evidence="4" type="ORF">FE784_35870</name>
</gene>
<evidence type="ECO:0000313" key="5">
    <source>
        <dbReference type="Proteomes" id="UP000307943"/>
    </source>
</evidence>
<accession>A0A5C4SX74</accession>
<dbReference type="Pfam" id="PF00395">
    <property type="entry name" value="SLH"/>
    <property type="match status" value="2"/>
</dbReference>
<dbReference type="Proteomes" id="UP000307943">
    <property type="component" value="Unassembled WGS sequence"/>
</dbReference>
<comment type="caution">
    <text evidence="4">The sequence shown here is derived from an EMBL/GenBank/DDBJ whole genome shotgun (WGS) entry which is preliminary data.</text>
</comment>
<feature type="domain" description="SLH" evidence="3">
    <location>
        <begin position="213"/>
        <end position="276"/>
    </location>
</feature>
<proteinExistence type="predicted"/>
<feature type="region of interest" description="Disordered" evidence="1">
    <location>
        <begin position="28"/>
        <end position="63"/>
    </location>
</feature>
<dbReference type="EMBL" id="VDCQ01000083">
    <property type="protein sequence ID" value="TNJ60484.1"/>
    <property type="molecule type" value="Genomic_DNA"/>
</dbReference>
<dbReference type="AlphaFoldDB" id="A0A5C4SX74"/>
<sequence>MRKIFKTTVLTTMTLAMIVGGASSAFADGKGKGNDKNDDKRSSQSWNNGSSNGSKNNSNSGATNIKFENKGDVNFFINFSDMKGGDAEWALKYIASLSGKKVFEGFEDGTFRPNQKVTRIEAITAAVRLMGLRAQAESQEERNTQLNFKDADKVKQQYGWAVGYVAIALENDLFSEADSSVQPEKPADRLWATTLLVKALKLDAEAKAKMNTKLTFKDAGQIPAGSVGYVAVAVERGLIDGFEDNTFRPNESVTRAQLAALLDRTGDQLPDQEQNVATGTVAVAPNNNVLIVNRNGVPTSITIDPNAFVYRSGVRVALGALQAGDVVRVKLVNNVGIYVEVTTATTSPVTDFSVTGRVYSYDMGSDEKITKIYVNTAANTTDQPIIQAYTVEAGYTIENGDRLSLIAGRSITVSGTNQIVKKIKVNW</sequence>
<name>A0A5C4SX74_9BACL</name>
<evidence type="ECO:0000259" key="3">
    <source>
        <dbReference type="PROSITE" id="PS51272"/>
    </source>
</evidence>
<feature type="domain" description="SLH" evidence="3">
    <location>
        <begin position="76"/>
        <end position="140"/>
    </location>
</feature>
<feature type="chain" id="PRO_5022733656" evidence="2">
    <location>
        <begin position="28"/>
        <end position="427"/>
    </location>
</feature>
<keyword evidence="5" id="KW-1185">Reference proteome</keyword>
<feature type="compositionally biased region" description="Basic and acidic residues" evidence="1">
    <location>
        <begin position="29"/>
        <end position="42"/>
    </location>
</feature>